<dbReference type="EMBL" id="CAIX01000132">
    <property type="protein sequence ID" value="CCI46560.1"/>
    <property type="molecule type" value="Genomic_DNA"/>
</dbReference>
<dbReference type="CDD" id="cd18089">
    <property type="entry name" value="SPOUT_Trm10-like"/>
    <property type="match status" value="1"/>
</dbReference>
<dbReference type="FunCoup" id="A0A024GIH4">
    <property type="interactions" value="274"/>
</dbReference>
<dbReference type="STRING" id="65357.A0A024GIH4"/>
<dbReference type="PANTHER" id="PTHR13563:SF13">
    <property type="entry name" value="TRNA METHYLTRANSFERASE 10 HOMOLOG A"/>
    <property type="match status" value="1"/>
</dbReference>
<organism evidence="7 8">
    <name type="scientific">Albugo candida</name>
    <dbReference type="NCBI Taxonomy" id="65357"/>
    <lineage>
        <taxon>Eukaryota</taxon>
        <taxon>Sar</taxon>
        <taxon>Stramenopiles</taxon>
        <taxon>Oomycota</taxon>
        <taxon>Peronosporomycetes</taxon>
        <taxon>Albuginales</taxon>
        <taxon>Albuginaceae</taxon>
        <taxon>Albugo</taxon>
    </lineage>
</organism>
<comment type="caution">
    <text evidence="7">The sequence shown here is derived from an EMBL/GenBank/DDBJ whole genome shotgun (WGS) entry which is preliminary data.</text>
</comment>
<comment type="catalytic activity">
    <reaction evidence="5">
        <text>guanosine(9) in tRNA + S-adenosyl-L-methionine = N(1)-methylguanosine(9) in tRNA + S-adenosyl-L-homocysteine + H(+)</text>
        <dbReference type="Rhea" id="RHEA:43156"/>
        <dbReference type="Rhea" id="RHEA-COMP:10367"/>
        <dbReference type="Rhea" id="RHEA-COMP:10368"/>
        <dbReference type="ChEBI" id="CHEBI:15378"/>
        <dbReference type="ChEBI" id="CHEBI:57856"/>
        <dbReference type="ChEBI" id="CHEBI:59789"/>
        <dbReference type="ChEBI" id="CHEBI:73542"/>
        <dbReference type="ChEBI" id="CHEBI:74269"/>
        <dbReference type="EC" id="2.1.1.221"/>
    </reaction>
</comment>
<dbReference type="InterPro" id="IPR038459">
    <property type="entry name" value="MT_TRM10-typ_sf"/>
</dbReference>
<keyword evidence="2" id="KW-0489">Methyltransferase</keyword>
<sequence length="318" mass="36447">MGKKSISLGYLQRQFVKHEKSELRFVLNIRLLLIVTLAEMLSVTADTNTKFTKSSRHAEQSEKRKAYWIERKKKKKLNRLRNGAVPTVLDMSDEMVLYRREKQLARRERFSMALAEGPQVVIDCGFEDLLTDKEKKSLAQQIMFSYGVNRRSETPLKLLSLYNSCHLAKFYLFFVNSVMITSLRGTTFAALSNITGFNAWQSFQPWTECYTSLFRTEALIYLTADSPNILSTLSRDKVYIIGGIVDRNRLKGATYEKASAQMIATARLPLQEFVDMGAYTRVLTVNHVFAILVYFAQLHDWKEAALKALPSRKVSAPK</sequence>
<reference evidence="7 8" key="1">
    <citation type="submission" date="2012-05" db="EMBL/GenBank/DDBJ databases">
        <title>Recombination and specialization in a pathogen metapopulation.</title>
        <authorList>
            <person name="Gardiner A."/>
            <person name="Kemen E."/>
            <person name="Schultz-Larsen T."/>
            <person name="MacLean D."/>
            <person name="Van Oosterhout C."/>
            <person name="Jones J.D.G."/>
        </authorList>
    </citation>
    <scope>NUCLEOTIDE SEQUENCE [LARGE SCALE GENOMIC DNA]</scope>
    <source>
        <strain evidence="7 8">Ac Nc2</strain>
    </source>
</reference>
<evidence type="ECO:0000256" key="3">
    <source>
        <dbReference type="ARBA" id="ARBA00022679"/>
    </source>
</evidence>
<dbReference type="GO" id="GO:0000049">
    <property type="term" value="F:tRNA binding"/>
    <property type="evidence" value="ECO:0007669"/>
    <property type="project" value="TreeGrafter"/>
</dbReference>
<evidence type="ECO:0000256" key="5">
    <source>
        <dbReference type="ARBA" id="ARBA00048434"/>
    </source>
</evidence>
<keyword evidence="8" id="KW-1185">Reference proteome</keyword>
<keyword evidence="4" id="KW-0949">S-adenosyl-L-methionine</keyword>
<dbReference type="InterPro" id="IPR028564">
    <property type="entry name" value="MT_TRM10-typ"/>
</dbReference>
<name>A0A024GIH4_9STRA</name>
<dbReference type="GO" id="GO:0002939">
    <property type="term" value="P:tRNA N1-guanine methylation"/>
    <property type="evidence" value="ECO:0007669"/>
    <property type="project" value="TreeGrafter"/>
</dbReference>
<dbReference type="Proteomes" id="UP000053237">
    <property type="component" value="Unassembled WGS sequence"/>
</dbReference>
<dbReference type="PROSITE" id="PS51675">
    <property type="entry name" value="SAM_MT_TRM10"/>
    <property type="match status" value="1"/>
</dbReference>
<dbReference type="InterPro" id="IPR007356">
    <property type="entry name" value="tRNA_m1G_MeTrfase_euk"/>
</dbReference>
<dbReference type="GO" id="GO:0005634">
    <property type="term" value="C:nucleus"/>
    <property type="evidence" value="ECO:0007669"/>
    <property type="project" value="TreeGrafter"/>
</dbReference>
<gene>
    <name evidence="7" type="ORF">BN9_075030</name>
</gene>
<evidence type="ECO:0000259" key="6">
    <source>
        <dbReference type="PROSITE" id="PS51675"/>
    </source>
</evidence>
<dbReference type="AlphaFoldDB" id="A0A024GIH4"/>
<dbReference type="GO" id="GO:0052905">
    <property type="term" value="F:tRNA (guanosine(9)-N1)-methyltransferase activity"/>
    <property type="evidence" value="ECO:0007669"/>
    <property type="project" value="UniProtKB-EC"/>
</dbReference>
<evidence type="ECO:0000313" key="7">
    <source>
        <dbReference type="EMBL" id="CCI46560.1"/>
    </source>
</evidence>
<evidence type="ECO:0000313" key="8">
    <source>
        <dbReference type="Proteomes" id="UP000053237"/>
    </source>
</evidence>
<dbReference type="PANTHER" id="PTHR13563">
    <property type="entry name" value="TRNA (GUANINE-9-) METHYLTRANSFERASE"/>
    <property type="match status" value="1"/>
</dbReference>
<protein>
    <recommendedName>
        <fullName evidence="1">tRNA (guanine(9)-N(1))-methyltransferase</fullName>
        <ecNumber evidence="1">2.1.1.221</ecNumber>
    </recommendedName>
</protein>
<proteinExistence type="predicted"/>
<dbReference type="Gene3D" id="3.40.1280.30">
    <property type="match status" value="1"/>
</dbReference>
<evidence type="ECO:0000256" key="2">
    <source>
        <dbReference type="ARBA" id="ARBA00022603"/>
    </source>
</evidence>
<evidence type="ECO:0000256" key="1">
    <source>
        <dbReference type="ARBA" id="ARBA00012797"/>
    </source>
</evidence>
<evidence type="ECO:0000256" key="4">
    <source>
        <dbReference type="ARBA" id="ARBA00022691"/>
    </source>
</evidence>
<accession>A0A024GIH4</accession>
<feature type="domain" description="SAM-dependent MTase TRM10-type" evidence="6">
    <location>
        <begin position="106"/>
        <end position="316"/>
    </location>
</feature>
<dbReference type="OrthoDB" id="278300at2759"/>
<dbReference type="EC" id="2.1.1.221" evidence="1"/>
<keyword evidence="3" id="KW-0808">Transferase</keyword>
<dbReference type="InParanoid" id="A0A024GIH4"/>